<sequence>MLEKEKSEKEKENDETWDEDEWIDVVKTSTRRPLRLRPLASSSGEPLKSERKTGSKFKSESKNEISRDRSFDDLIEAFNQEEGAERVEEEEDGEEEEEEEDEEGFIDEWVRAPKYLPVTMEL</sequence>
<protein>
    <submittedName>
        <fullName evidence="2">Uncharacterized protein</fullName>
    </submittedName>
</protein>
<dbReference type="AlphaFoldDB" id="A0A7S0V4R7"/>
<proteinExistence type="predicted"/>
<organism evidence="2">
    <name type="scientific">Polytomella parva</name>
    <dbReference type="NCBI Taxonomy" id="51329"/>
    <lineage>
        <taxon>Eukaryota</taxon>
        <taxon>Viridiplantae</taxon>
        <taxon>Chlorophyta</taxon>
        <taxon>core chlorophytes</taxon>
        <taxon>Chlorophyceae</taxon>
        <taxon>CS clade</taxon>
        <taxon>Chlamydomonadales</taxon>
        <taxon>Chlamydomonadaceae</taxon>
        <taxon>Polytomella</taxon>
    </lineage>
</organism>
<name>A0A7S0V4R7_9CHLO</name>
<dbReference type="EMBL" id="HBFM01017889">
    <property type="protein sequence ID" value="CAD8775147.1"/>
    <property type="molecule type" value="Transcribed_RNA"/>
</dbReference>
<feature type="region of interest" description="Disordered" evidence="1">
    <location>
        <begin position="1"/>
        <end position="107"/>
    </location>
</feature>
<evidence type="ECO:0000313" key="2">
    <source>
        <dbReference type="EMBL" id="CAD8775147.1"/>
    </source>
</evidence>
<feature type="compositionally biased region" description="Acidic residues" evidence="1">
    <location>
        <begin position="87"/>
        <end position="106"/>
    </location>
</feature>
<feature type="compositionally biased region" description="Basic and acidic residues" evidence="1">
    <location>
        <begin position="47"/>
        <end position="72"/>
    </location>
</feature>
<feature type="compositionally biased region" description="Basic and acidic residues" evidence="1">
    <location>
        <begin position="1"/>
        <end position="14"/>
    </location>
</feature>
<reference evidence="2" key="1">
    <citation type="submission" date="2021-01" db="EMBL/GenBank/DDBJ databases">
        <authorList>
            <person name="Corre E."/>
            <person name="Pelletier E."/>
            <person name="Niang G."/>
            <person name="Scheremetjew M."/>
            <person name="Finn R."/>
            <person name="Kale V."/>
            <person name="Holt S."/>
            <person name="Cochrane G."/>
            <person name="Meng A."/>
            <person name="Brown T."/>
            <person name="Cohen L."/>
        </authorList>
    </citation>
    <scope>NUCLEOTIDE SEQUENCE</scope>
    <source>
        <strain evidence="2">SAG 63-3</strain>
    </source>
</reference>
<evidence type="ECO:0000256" key="1">
    <source>
        <dbReference type="SAM" id="MobiDB-lite"/>
    </source>
</evidence>
<gene>
    <name evidence="2" type="ORF">PPAR00522_LOCUS11544</name>
</gene>
<accession>A0A7S0V4R7</accession>